<evidence type="ECO:0000256" key="2">
    <source>
        <dbReference type="ARBA" id="ARBA00022723"/>
    </source>
</evidence>
<dbReference type="OrthoDB" id="9786399at2"/>
<dbReference type="HOGENOM" id="CLU_065520_2_0_9"/>
<keyword evidence="2 4" id="KW-0479">Metal-binding</keyword>
<dbReference type="GO" id="GO:0046872">
    <property type="term" value="F:metal ion binding"/>
    <property type="evidence" value="ECO:0007669"/>
    <property type="project" value="UniProtKB-KW"/>
</dbReference>
<evidence type="ECO:0000313" key="6">
    <source>
        <dbReference type="EMBL" id="ADL12015.1"/>
    </source>
</evidence>
<evidence type="ECO:0000256" key="1">
    <source>
        <dbReference type="ARBA" id="ARBA00009175"/>
    </source>
</evidence>
<evidence type="ECO:0000256" key="4">
    <source>
        <dbReference type="PIRSR" id="PIRSR004846-1"/>
    </source>
</evidence>
<evidence type="ECO:0000256" key="3">
    <source>
        <dbReference type="ARBA" id="ARBA00022729"/>
    </source>
</evidence>
<proteinExistence type="inferred from homology"/>
<dbReference type="Gene3D" id="3.40.190.10">
    <property type="entry name" value="Periplasmic binding protein-like II"/>
    <property type="match status" value="2"/>
</dbReference>
<dbReference type="NCBIfam" id="TIGR01256">
    <property type="entry name" value="modA"/>
    <property type="match status" value="1"/>
</dbReference>
<protein>
    <submittedName>
        <fullName evidence="6">Molybdenum ABC transporter, periplasmic molybdate-binding protein</fullName>
    </submittedName>
</protein>
<feature type="binding site" evidence="4">
    <location>
        <position position="165"/>
    </location>
    <ligand>
        <name>molybdate</name>
        <dbReference type="ChEBI" id="CHEBI:36264"/>
    </ligand>
</feature>
<dbReference type="KEGG" id="aar:Acear_0469"/>
<evidence type="ECO:0000256" key="5">
    <source>
        <dbReference type="SAM" id="SignalP"/>
    </source>
</evidence>
<dbReference type="Pfam" id="PF13531">
    <property type="entry name" value="SBP_bac_11"/>
    <property type="match status" value="1"/>
</dbReference>
<keyword evidence="7" id="KW-1185">Reference proteome</keyword>
<dbReference type="PANTHER" id="PTHR30632:SF0">
    <property type="entry name" value="SULFATE-BINDING PROTEIN"/>
    <property type="match status" value="1"/>
</dbReference>
<dbReference type="InterPro" id="IPR050682">
    <property type="entry name" value="ModA/WtpA"/>
</dbReference>
<keyword evidence="4" id="KW-0500">Molybdenum</keyword>
<dbReference type="GO" id="GO:0030973">
    <property type="term" value="F:molybdate ion binding"/>
    <property type="evidence" value="ECO:0007669"/>
    <property type="project" value="TreeGrafter"/>
</dbReference>
<accession>D9QUV6</accession>
<name>D9QUV6_ACEAZ</name>
<reference evidence="6 7" key="1">
    <citation type="journal article" date="2010" name="Stand. Genomic Sci.">
        <title>Complete genome sequence of Acetohalobium arabaticum type strain (Z-7288).</title>
        <authorList>
            <person name="Sikorski J."/>
            <person name="Lapidus A."/>
            <person name="Chertkov O."/>
            <person name="Lucas S."/>
            <person name="Copeland A."/>
            <person name="Glavina Del Rio T."/>
            <person name="Nolan M."/>
            <person name="Tice H."/>
            <person name="Cheng J.F."/>
            <person name="Han C."/>
            <person name="Brambilla E."/>
            <person name="Pitluck S."/>
            <person name="Liolios K."/>
            <person name="Ivanova N."/>
            <person name="Mavromatis K."/>
            <person name="Mikhailova N."/>
            <person name="Pati A."/>
            <person name="Bruce D."/>
            <person name="Detter C."/>
            <person name="Tapia R."/>
            <person name="Goodwin L."/>
            <person name="Chen A."/>
            <person name="Palaniappan K."/>
            <person name="Land M."/>
            <person name="Hauser L."/>
            <person name="Chang Y.J."/>
            <person name="Jeffries C.D."/>
            <person name="Rohde M."/>
            <person name="Goker M."/>
            <person name="Spring S."/>
            <person name="Woyke T."/>
            <person name="Bristow J."/>
            <person name="Eisen J.A."/>
            <person name="Markowitz V."/>
            <person name="Hugenholtz P."/>
            <person name="Kyrpides N.C."/>
            <person name="Klenk H.P."/>
        </authorList>
    </citation>
    <scope>NUCLEOTIDE SEQUENCE [LARGE SCALE GENOMIC DNA]</scope>
    <source>
        <strain evidence="7">ATCC 49924 / DSM 5501 / Z-7288</strain>
    </source>
</reference>
<feature type="chain" id="PRO_5003127209" evidence="5">
    <location>
        <begin position="23"/>
        <end position="249"/>
    </location>
</feature>
<dbReference type="SUPFAM" id="SSF53850">
    <property type="entry name" value="Periplasmic binding protein-like II"/>
    <property type="match status" value="1"/>
</dbReference>
<dbReference type="InterPro" id="IPR005950">
    <property type="entry name" value="ModA"/>
</dbReference>
<feature type="binding site" evidence="4">
    <location>
        <position position="60"/>
    </location>
    <ligand>
        <name>molybdate</name>
        <dbReference type="ChEBI" id="CHEBI:36264"/>
    </ligand>
</feature>
<organism evidence="6 7">
    <name type="scientific">Acetohalobium arabaticum (strain ATCC 49924 / DSM 5501 / Z-7288)</name>
    <dbReference type="NCBI Taxonomy" id="574087"/>
    <lineage>
        <taxon>Bacteria</taxon>
        <taxon>Bacillati</taxon>
        <taxon>Bacillota</taxon>
        <taxon>Clostridia</taxon>
        <taxon>Halanaerobiales</taxon>
        <taxon>Halobacteroidaceae</taxon>
        <taxon>Acetohalobium</taxon>
    </lineage>
</organism>
<dbReference type="GO" id="GO:0015689">
    <property type="term" value="P:molybdate ion transport"/>
    <property type="evidence" value="ECO:0007669"/>
    <property type="project" value="InterPro"/>
</dbReference>
<comment type="similarity">
    <text evidence="1">Belongs to the bacterial solute-binding protein ModA family.</text>
</comment>
<evidence type="ECO:0000313" key="7">
    <source>
        <dbReference type="Proteomes" id="UP000001661"/>
    </source>
</evidence>
<dbReference type="EMBL" id="CP002105">
    <property type="protein sequence ID" value="ADL12015.1"/>
    <property type="molecule type" value="Genomic_DNA"/>
</dbReference>
<dbReference type="PANTHER" id="PTHR30632">
    <property type="entry name" value="MOLYBDATE-BINDING PERIPLASMIC PROTEIN"/>
    <property type="match status" value="1"/>
</dbReference>
<dbReference type="AlphaFoldDB" id="D9QUV6"/>
<dbReference type="eggNOG" id="COG0725">
    <property type="taxonomic scope" value="Bacteria"/>
</dbReference>
<dbReference type="RefSeq" id="WP_013277461.1">
    <property type="nucleotide sequence ID" value="NC_014378.1"/>
</dbReference>
<gene>
    <name evidence="6" type="ordered locus">Acear_0469</name>
</gene>
<feature type="signal peptide" evidence="5">
    <location>
        <begin position="1"/>
        <end position="22"/>
    </location>
</feature>
<sequence>MKKIIWGLVLVLVLLVSITVQAQESLFVYCGAGFKKPMQEIGQLFERKYGIQVNYQFNGSGTLFNQIKTVKSGDLYIPGDIWYINKLKNGDQGNYIYTQAPVGYHTPVVITSNSNSSKIKEFNDLNQAKVQAVLGNKSAAIGRVTNKILAKADLTLNTVAKMGTVNQIAMAIAMGQGNVGVVWRANYKEFEDQLQMIKIPEEVNIVKDLAIGVLEFSDHKKKAVKFMNFVSSKKGQKIFNKYGYKTTKN</sequence>
<dbReference type="PIRSF" id="PIRSF004846">
    <property type="entry name" value="ModA"/>
    <property type="match status" value="1"/>
</dbReference>
<dbReference type="STRING" id="574087.Acear_0469"/>
<keyword evidence="3 5" id="KW-0732">Signal</keyword>
<dbReference type="Proteomes" id="UP000001661">
    <property type="component" value="Chromosome"/>
</dbReference>